<comment type="caution">
    <text evidence="1">The sequence shown here is derived from an EMBL/GenBank/DDBJ whole genome shotgun (WGS) entry which is preliminary data.</text>
</comment>
<dbReference type="EMBL" id="BSTX01000002">
    <property type="protein sequence ID" value="GLZ78216.1"/>
    <property type="molecule type" value="Genomic_DNA"/>
</dbReference>
<proteinExistence type="predicted"/>
<evidence type="ECO:0000313" key="2">
    <source>
        <dbReference type="Proteomes" id="UP001165079"/>
    </source>
</evidence>
<accession>A0A9W6WA43</accession>
<keyword evidence="2" id="KW-1185">Reference proteome</keyword>
<dbReference type="AlphaFoldDB" id="A0A9W6WA43"/>
<name>A0A9W6WA43_9ACTN</name>
<dbReference type="Proteomes" id="UP001165079">
    <property type="component" value="Unassembled WGS sequence"/>
</dbReference>
<organism evidence="1 2">
    <name type="scientific">Actinorhabdospora filicis</name>
    <dbReference type="NCBI Taxonomy" id="1785913"/>
    <lineage>
        <taxon>Bacteria</taxon>
        <taxon>Bacillati</taxon>
        <taxon>Actinomycetota</taxon>
        <taxon>Actinomycetes</taxon>
        <taxon>Micromonosporales</taxon>
        <taxon>Micromonosporaceae</taxon>
        <taxon>Actinorhabdospora</taxon>
    </lineage>
</organism>
<evidence type="ECO:0000313" key="1">
    <source>
        <dbReference type="EMBL" id="GLZ78216.1"/>
    </source>
</evidence>
<reference evidence="1" key="1">
    <citation type="submission" date="2023-03" db="EMBL/GenBank/DDBJ databases">
        <title>Actinorhabdospora filicis NBRC 111898.</title>
        <authorList>
            <person name="Ichikawa N."/>
            <person name="Sato H."/>
            <person name="Tonouchi N."/>
        </authorList>
    </citation>
    <scope>NUCLEOTIDE SEQUENCE</scope>
    <source>
        <strain evidence="1">NBRC 111898</strain>
    </source>
</reference>
<protein>
    <submittedName>
        <fullName evidence="1">Uncharacterized protein</fullName>
    </submittedName>
</protein>
<sequence length="232" mass="25401">MLATLWDDDDHALIKTIGLLSHHFAPLAVRALERRLWCGGSEALLWLAERVTGWGRVYVVESLCKHGPSTARSWMLRRACDGDYLNRYFAGHVATAAHLHEAITAASPDSELVDHTGLLLTTMADSAGMGVTLDAYPPAAAVLEAHCAHTGQLEPSVDRFVTAAQLATYLRQPAQGRIPWPQDEREGLLAGYLSLLEREDWRNVARSGLSAGDERVAWLAGRLGLRALTDEI</sequence>
<gene>
    <name evidence="1" type="ORF">Afil01_30230</name>
</gene>